<dbReference type="NCBIfam" id="TIGR00750">
    <property type="entry name" value="lao"/>
    <property type="match status" value="1"/>
</dbReference>
<protein>
    <recommendedName>
        <fullName evidence="2">AAA+ ATPase domain-containing protein</fullName>
    </recommendedName>
</protein>
<dbReference type="Proteomes" id="UP000019132">
    <property type="component" value="Unassembled WGS sequence"/>
</dbReference>
<evidence type="ECO:0000313" key="4">
    <source>
        <dbReference type="Proteomes" id="UP000019132"/>
    </source>
</evidence>
<dbReference type="GO" id="GO:0005737">
    <property type="term" value="C:cytoplasm"/>
    <property type="evidence" value="ECO:0007669"/>
    <property type="project" value="TreeGrafter"/>
</dbReference>
<dbReference type="CDD" id="cd03114">
    <property type="entry name" value="MMAA-like"/>
    <property type="match status" value="1"/>
</dbReference>
<sequence length="384" mass="41961">MSLLRRGANALPTRRLSTPSTVAVSMRFHASETSSATVQMQPSTNRLVEGILNGNRTALSRSITLVESSLKSDEQQAELLLDAVLAHRREASAKETEFRGLPTFRVGIAGPPGAGKSTFIENLGQYLTARNHKVAVLAIDPSSSRSGGSLLGDKTRMTHLSNDPNAFVRPSPSRGTLGGVAQHTNDIVLLCEAAGYDIILVESVGLGQSEIVIDDTVDMVMLLVPPAGGDELQGSKKGIMEIADIIVVNKADGELESAAKHAAVDYLHSLQLMRRKDPDWEPKVKLCSAIEKKGIDKIWDVIEQYRTSMNELNKVAKKRNTQSSKWMWNQLSEQLMKSVAKNSSVKEKAEKMNEDLVRGFISPRSAAAHILDLFLTSQIHRDDK</sequence>
<dbReference type="InterPro" id="IPR027417">
    <property type="entry name" value="P-loop_NTPase"/>
</dbReference>
<dbReference type="eggNOG" id="ENOG502QR2W">
    <property type="taxonomic scope" value="Eukaryota"/>
</dbReference>
<dbReference type="GO" id="GO:0003924">
    <property type="term" value="F:GTPase activity"/>
    <property type="evidence" value="ECO:0007669"/>
    <property type="project" value="InterPro"/>
</dbReference>
<dbReference type="AlphaFoldDB" id="K3WLW7"/>
<evidence type="ECO:0000256" key="1">
    <source>
        <dbReference type="ARBA" id="ARBA00009625"/>
    </source>
</evidence>
<dbReference type="SMART" id="SM00382">
    <property type="entry name" value="AAA"/>
    <property type="match status" value="1"/>
</dbReference>
<dbReference type="STRING" id="431595.K3WLW7"/>
<evidence type="ECO:0000259" key="2">
    <source>
        <dbReference type="SMART" id="SM00382"/>
    </source>
</evidence>
<dbReference type="VEuPathDB" id="FungiDB:PYU1_G005947"/>
<dbReference type="NCBIfam" id="NF006958">
    <property type="entry name" value="PRK09435.1"/>
    <property type="match status" value="1"/>
</dbReference>
<dbReference type="SUPFAM" id="SSF52540">
    <property type="entry name" value="P-loop containing nucleoside triphosphate hydrolases"/>
    <property type="match status" value="1"/>
</dbReference>
<name>K3WLW7_GLOUD</name>
<dbReference type="Gene3D" id="1.20.5.170">
    <property type="match status" value="1"/>
</dbReference>
<organism evidence="3 4">
    <name type="scientific">Globisporangium ultimum (strain ATCC 200006 / CBS 805.95 / DAOM BR144)</name>
    <name type="common">Pythium ultimum</name>
    <dbReference type="NCBI Taxonomy" id="431595"/>
    <lineage>
        <taxon>Eukaryota</taxon>
        <taxon>Sar</taxon>
        <taxon>Stramenopiles</taxon>
        <taxon>Oomycota</taxon>
        <taxon>Peronosporomycetes</taxon>
        <taxon>Pythiales</taxon>
        <taxon>Pythiaceae</taxon>
        <taxon>Globisporangium</taxon>
    </lineage>
</organism>
<dbReference type="GO" id="GO:0005525">
    <property type="term" value="F:GTP binding"/>
    <property type="evidence" value="ECO:0007669"/>
    <property type="project" value="InterPro"/>
</dbReference>
<reference evidence="4" key="2">
    <citation type="submission" date="2010-04" db="EMBL/GenBank/DDBJ databases">
        <authorList>
            <person name="Buell R."/>
            <person name="Hamilton J."/>
            <person name="Hostetler J."/>
        </authorList>
    </citation>
    <scope>NUCLEOTIDE SEQUENCE [LARGE SCALE GENOMIC DNA]</scope>
    <source>
        <strain evidence="4">DAOM:BR144</strain>
    </source>
</reference>
<dbReference type="EMBL" id="GL376625">
    <property type="status" value="NOT_ANNOTATED_CDS"/>
    <property type="molecule type" value="Genomic_DNA"/>
</dbReference>
<dbReference type="PANTHER" id="PTHR23408:SF3">
    <property type="entry name" value="METHYLMALONIC ACIDURIA TYPE A PROTEIN, MITOCHONDRIAL"/>
    <property type="match status" value="1"/>
</dbReference>
<dbReference type="PANTHER" id="PTHR23408">
    <property type="entry name" value="METHYLMALONYL-COA MUTASE"/>
    <property type="match status" value="1"/>
</dbReference>
<keyword evidence="4" id="KW-1185">Reference proteome</keyword>
<accession>K3WLW7</accession>
<dbReference type="OMA" id="WMWERID"/>
<dbReference type="InterPro" id="IPR005129">
    <property type="entry name" value="GTPase_ArgK"/>
</dbReference>
<dbReference type="Pfam" id="PF03308">
    <property type="entry name" value="MeaB"/>
    <property type="match status" value="1"/>
</dbReference>
<dbReference type="Gene3D" id="1.10.287.130">
    <property type="match status" value="1"/>
</dbReference>
<evidence type="ECO:0000313" key="3">
    <source>
        <dbReference type="EnsemblProtists" id="PYU1_T005959"/>
    </source>
</evidence>
<dbReference type="Gene3D" id="3.40.50.300">
    <property type="entry name" value="P-loop containing nucleotide triphosphate hydrolases"/>
    <property type="match status" value="1"/>
</dbReference>
<dbReference type="EnsemblProtists" id="PYU1_T005959">
    <property type="protein sequence ID" value="PYU1_T005959"/>
    <property type="gene ID" value="PYU1_G005947"/>
</dbReference>
<dbReference type="HOGENOM" id="CLU_043725_2_2_1"/>
<reference evidence="3" key="3">
    <citation type="submission" date="2015-02" db="UniProtKB">
        <authorList>
            <consortium name="EnsemblProtists"/>
        </authorList>
    </citation>
    <scope>IDENTIFICATION</scope>
    <source>
        <strain evidence="3">DAOM BR144</strain>
    </source>
</reference>
<feature type="domain" description="AAA+ ATPase" evidence="2">
    <location>
        <begin position="102"/>
        <end position="277"/>
    </location>
</feature>
<comment type="similarity">
    <text evidence="1">Belongs to the SIMIBI class G3E GTPase family. ArgK/MeaB subfamily.</text>
</comment>
<proteinExistence type="inferred from homology"/>
<dbReference type="InParanoid" id="K3WLW7"/>
<reference evidence="4" key="1">
    <citation type="journal article" date="2010" name="Genome Biol.">
        <title>Genome sequence of the necrotrophic plant pathogen Pythium ultimum reveals original pathogenicity mechanisms and effector repertoire.</title>
        <authorList>
            <person name="Levesque C.A."/>
            <person name="Brouwer H."/>
            <person name="Cano L."/>
            <person name="Hamilton J.P."/>
            <person name="Holt C."/>
            <person name="Huitema E."/>
            <person name="Raffaele S."/>
            <person name="Robideau G.P."/>
            <person name="Thines M."/>
            <person name="Win J."/>
            <person name="Zerillo M.M."/>
            <person name="Beakes G.W."/>
            <person name="Boore J.L."/>
            <person name="Busam D."/>
            <person name="Dumas B."/>
            <person name="Ferriera S."/>
            <person name="Fuerstenberg S.I."/>
            <person name="Gachon C.M."/>
            <person name="Gaulin E."/>
            <person name="Govers F."/>
            <person name="Grenville-Briggs L."/>
            <person name="Horner N."/>
            <person name="Hostetler J."/>
            <person name="Jiang R.H."/>
            <person name="Johnson J."/>
            <person name="Krajaejun T."/>
            <person name="Lin H."/>
            <person name="Meijer H.J."/>
            <person name="Moore B."/>
            <person name="Morris P."/>
            <person name="Phuntmart V."/>
            <person name="Puiu D."/>
            <person name="Shetty J."/>
            <person name="Stajich J.E."/>
            <person name="Tripathy S."/>
            <person name="Wawra S."/>
            <person name="van West P."/>
            <person name="Whitty B.R."/>
            <person name="Coutinho P.M."/>
            <person name="Henrissat B."/>
            <person name="Martin F."/>
            <person name="Thomas P.D."/>
            <person name="Tyler B.M."/>
            <person name="De Vries R.P."/>
            <person name="Kamoun S."/>
            <person name="Yandell M."/>
            <person name="Tisserat N."/>
            <person name="Buell C.R."/>
        </authorList>
    </citation>
    <scope>NUCLEOTIDE SEQUENCE</scope>
    <source>
        <strain evidence="4">DAOM:BR144</strain>
    </source>
</reference>
<dbReference type="InterPro" id="IPR003593">
    <property type="entry name" value="AAA+_ATPase"/>
</dbReference>